<evidence type="ECO:0000313" key="8">
    <source>
        <dbReference type="EMBL" id="GGL16208.1"/>
    </source>
</evidence>
<dbReference type="InterPro" id="IPR036259">
    <property type="entry name" value="MFS_trans_sf"/>
</dbReference>
<dbReference type="PROSITE" id="PS50850">
    <property type="entry name" value="MFS"/>
    <property type="match status" value="1"/>
</dbReference>
<dbReference type="InterPro" id="IPR020846">
    <property type="entry name" value="MFS_dom"/>
</dbReference>
<gene>
    <name evidence="8" type="primary">yceJ</name>
    <name evidence="8" type="ORF">GCM10011588_33620</name>
</gene>
<comment type="subcellular location">
    <subcellularLocation>
        <location evidence="1">Cell membrane</location>
        <topology evidence="1">Multi-pass membrane protein</topology>
    </subcellularLocation>
</comment>
<feature type="transmembrane region" description="Helical" evidence="6">
    <location>
        <begin position="31"/>
        <end position="50"/>
    </location>
</feature>
<feature type="transmembrane region" description="Helical" evidence="6">
    <location>
        <begin position="89"/>
        <end position="109"/>
    </location>
</feature>
<evidence type="ECO:0000256" key="3">
    <source>
        <dbReference type="ARBA" id="ARBA00022692"/>
    </source>
</evidence>
<feature type="transmembrane region" description="Helical" evidence="6">
    <location>
        <begin position="115"/>
        <end position="136"/>
    </location>
</feature>
<evidence type="ECO:0000256" key="4">
    <source>
        <dbReference type="ARBA" id="ARBA00022989"/>
    </source>
</evidence>
<dbReference type="SUPFAM" id="SSF103473">
    <property type="entry name" value="MFS general substrate transporter"/>
    <property type="match status" value="1"/>
</dbReference>
<feature type="transmembrane region" description="Helical" evidence="6">
    <location>
        <begin position="264"/>
        <end position="284"/>
    </location>
</feature>
<feature type="transmembrane region" description="Helical" evidence="6">
    <location>
        <begin position="383"/>
        <end position="405"/>
    </location>
</feature>
<feature type="transmembrane region" description="Helical" evidence="6">
    <location>
        <begin position="357"/>
        <end position="377"/>
    </location>
</feature>
<dbReference type="Gene3D" id="1.20.1250.20">
    <property type="entry name" value="MFS general substrate transporter like domains"/>
    <property type="match status" value="1"/>
</dbReference>
<dbReference type="AlphaFoldDB" id="A0A917RMU7"/>
<dbReference type="GO" id="GO:0005886">
    <property type="term" value="C:plasma membrane"/>
    <property type="evidence" value="ECO:0007669"/>
    <property type="project" value="UniProtKB-SubCell"/>
</dbReference>
<dbReference type="Proteomes" id="UP000638263">
    <property type="component" value="Unassembled WGS sequence"/>
</dbReference>
<dbReference type="RefSeq" id="WP_063916375.1">
    <property type="nucleotide sequence ID" value="NZ_BMMH01000006.1"/>
</dbReference>
<dbReference type="CDD" id="cd17324">
    <property type="entry name" value="MFS_NepI_like"/>
    <property type="match status" value="1"/>
</dbReference>
<reference evidence="8" key="2">
    <citation type="submission" date="2020-09" db="EMBL/GenBank/DDBJ databases">
        <authorList>
            <person name="Sun Q."/>
            <person name="Zhou Y."/>
        </authorList>
    </citation>
    <scope>NUCLEOTIDE SEQUENCE</scope>
    <source>
        <strain evidence="8">CGMCC 4.3508</strain>
    </source>
</reference>
<dbReference type="PANTHER" id="PTHR43124">
    <property type="entry name" value="PURINE EFFLUX PUMP PBUE"/>
    <property type="match status" value="1"/>
</dbReference>
<dbReference type="GO" id="GO:0022857">
    <property type="term" value="F:transmembrane transporter activity"/>
    <property type="evidence" value="ECO:0007669"/>
    <property type="project" value="InterPro"/>
</dbReference>
<dbReference type="InterPro" id="IPR050189">
    <property type="entry name" value="MFS_Efflux_Transporters"/>
</dbReference>
<evidence type="ECO:0000256" key="6">
    <source>
        <dbReference type="SAM" id="Phobius"/>
    </source>
</evidence>
<reference evidence="8" key="1">
    <citation type="journal article" date="2014" name="Int. J. Syst. Evol. Microbiol.">
        <title>Complete genome sequence of Corynebacterium casei LMG S-19264T (=DSM 44701T), isolated from a smear-ripened cheese.</title>
        <authorList>
            <consortium name="US DOE Joint Genome Institute (JGI-PGF)"/>
            <person name="Walter F."/>
            <person name="Albersmeier A."/>
            <person name="Kalinowski J."/>
            <person name="Ruckert C."/>
        </authorList>
    </citation>
    <scope>NUCLEOTIDE SEQUENCE</scope>
    <source>
        <strain evidence="8">CGMCC 4.3508</strain>
    </source>
</reference>
<evidence type="ECO:0000313" key="9">
    <source>
        <dbReference type="Proteomes" id="UP000638263"/>
    </source>
</evidence>
<evidence type="ECO:0000256" key="5">
    <source>
        <dbReference type="ARBA" id="ARBA00023136"/>
    </source>
</evidence>
<organism evidence="8 9">
    <name type="scientific">Nocardia jinanensis</name>
    <dbReference type="NCBI Taxonomy" id="382504"/>
    <lineage>
        <taxon>Bacteria</taxon>
        <taxon>Bacillati</taxon>
        <taxon>Actinomycetota</taxon>
        <taxon>Actinomycetes</taxon>
        <taxon>Mycobacteriales</taxon>
        <taxon>Nocardiaceae</taxon>
        <taxon>Nocardia</taxon>
    </lineage>
</organism>
<dbReference type="EMBL" id="BMMH01000006">
    <property type="protein sequence ID" value="GGL16208.1"/>
    <property type="molecule type" value="Genomic_DNA"/>
</dbReference>
<evidence type="ECO:0000256" key="1">
    <source>
        <dbReference type="ARBA" id="ARBA00004651"/>
    </source>
</evidence>
<accession>A0A917RMU7</accession>
<proteinExistence type="predicted"/>
<dbReference type="Pfam" id="PF07690">
    <property type="entry name" value="MFS_1"/>
    <property type="match status" value="1"/>
</dbReference>
<feature type="domain" description="Major facilitator superfamily (MFS) profile" evidence="7">
    <location>
        <begin position="24"/>
        <end position="410"/>
    </location>
</feature>
<dbReference type="InterPro" id="IPR011701">
    <property type="entry name" value="MFS"/>
</dbReference>
<keyword evidence="3 6" id="KW-0812">Transmembrane</keyword>
<keyword evidence="9" id="KW-1185">Reference proteome</keyword>
<feature type="transmembrane region" description="Helical" evidence="6">
    <location>
        <begin position="148"/>
        <end position="170"/>
    </location>
</feature>
<feature type="transmembrane region" description="Helical" evidence="6">
    <location>
        <begin position="319"/>
        <end position="337"/>
    </location>
</feature>
<feature type="transmembrane region" description="Helical" evidence="6">
    <location>
        <begin position="296"/>
        <end position="313"/>
    </location>
</feature>
<protein>
    <submittedName>
        <fullName evidence="8">MFS-type transporter YceJ</fullName>
    </submittedName>
</protein>
<name>A0A917RMU7_9NOCA</name>
<dbReference type="PANTHER" id="PTHR43124:SF3">
    <property type="entry name" value="CHLORAMPHENICOL EFFLUX PUMP RV0191"/>
    <property type="match status" value="1"/>
</dbReference>
<keyword evidence="5 6" id="KW-0472">Membrane</keyword>
<feature type="transmembrane region" description="Helical" evidence="6">
    <location>
        <begin position="176"/>
        <end position="200"/>
    </location>
</feature>
<keyword evidence="4 6" id="KW-1133">Transmembrane helix</keyword>
<comment type="caution">
    <text evidence="8">The sequence shown here is derived from an EMBL/GenBank/DDBJ whole genome shotgun (WGS) entry which is preliminary data.</text>
</comment>
<evidence type="ECO:0000256" key="2">
    <source>
        <dbReference type="ARBA" id="ARBA00022475"/>
    </source>
</evidence>
<keyword evidence="2" id="KW-1003">Cell membrane</keyword>
<sequence length="426" mass="43972">MAAESLPGRVEVVDAGQFGTPWGRHAMVSMLFFLLGAEMFVLSPLIPLLATEFGTTTPVAAMSVSAFAVTYAAASPLIGALSDGSTRKAAIVGGAIVFVGGELLCAAAPRFEFLLMGRVLAGLGAALMGPAVWSYVTETAAPPERGRAVSRVSAFFAAGQILGVPAGALVADNASWRWVFAAVGLAASAVILLIGLKVTGESRIPPRGRRAWSVIVASAGLWKSRDFTLVVSANFFAQAARYATYTFAGALLLSRFGFDTIQLGLIGAAVGTGSMIGALLAGYSVDIFHRAGRSQFALNVGYASVMALALFAATSSETVWISVFGWVITFAAGSAYVSTSQEYLTATMGDLRAPAVAWNNSALYAGTATGTFLLGMTELRSTSFTVLAVSFSGVAVLLSGSVMLCQHRARPIHGSDALPGAADARP</sequence>
<evidence type="ECO:0000259" key="7">
    <source>
        <dbReference type="PROSITE" id="PS50850"/>
    </source>
</evidence>
<feature type="transmembrane region" description="Helical" evidence="6">
    <location>
        <begin position="62"/>
        <end position="82"/>
    </location>
</feature>